<dbReference type="Proteomes" id="UP000031802">
    <property type="component" value="Unassembled WGS sequence"/>
</dbReference>
<keyword evidence="1" id="KW-0378">Hydrolase</keyword>
<dbReference type="STRING" id="1229276.DI53_3912"/>
<reference evidence="3" key="1">
    <citation type="submission" date="2014-04" db="EMBL/GenBank/DDBJ databases">
        <title>Whole-Genome optical mapping and complete genome sequence of Sphingobacterium deserti sp. nov., a new spaces isolated from desert in the west of China.</title>
        <authorList>
            <person name="Teng C."/>
            <person name="Zhou Z."/>
            <person name="Li X."/>
            <person name="Chen M."/>
            <person name="Lin M."/>
            <person name="Wang L."/>
            <person name="Su S."/>
            <person name="Zhang C."/>
            <person name="Zhang W."/>
        </authorList>
    </citation>
    <scope>NUCLEOTIDE SEQUENCE [LARGE SCALE GENOMIC DNA]</scope>
    <source>
        <strain evidence="3">ACCC05744</strain>
    </source>
</reference>
<gene>
    <name evidence="2" type="ORF">DI53_3912</name>
</gene>
<dbReference type="EMBL" id="JJMU01000074">
    <property type="protein sequence ID" value="KGE12262.1"/>
    <property type="molecule type" value="Genomic_DNA"/>
</dbReference>
<dbReference type="GO" id="GO:0047632">
    <property type="term" value="F:agmatine deiminase activity"/>
    <property type="evidence" value="ECO:0007669"/>
    <property type="project" value="TreeGrafter"/>
</dbReference>
<dbReference type="GO" id="GO:0004668">
    <property type="term" value="F:protein-arginine deiminase activity"/>
    <property type="evidence" value="ECO:0007669"/>
    <property type="project" value="InterPro"/>
</dbReference>
<dbReference type="PANTHER" id="PTHR31377:SF0">
    <property type="entry name" value="AGMATINE DEIMINASE-RELATED"/>
    <property type="match status" value="1"/>
</dbReference>
<protein>
    <submittedName>
        <fullName evidence="2">Agmatine deiminase</fullName>
    </submittedName>
</protein>
<organism evidence="2 3">
    <name type="scientific">Sphingobacterium deserti</name>
    <dbReference type="NCBI Taxonomy" id="1229276"/>
    <lineage>
        <taxon>Bacteria</taxon>
        <taxon>Pseudomonadati</taxon>
        <taxon>Bacteroidota</taxon>
        <taxon>Sphingobacteriia</taxon>
        <taxon>Sphingobacteriales</taxon>
        <taxon>Sphingobacteriaceae</taxon>
        <taxon>Sphingobacterium</taxon>
    </lineage>
</organism>
<dbReference type="SUPFAM" id="SSF55909">
    <property type="entry name" value="Pentein"/>
    <property type="match status" value="1"/>
</dbReference>
<evidence type="ECO:0000313" key="3">
    <source>
        <dbReference type="Proteomes" id="UP000031802"/>
    </source>
</evidence>
<evidence type="ECO:0000256" key="1">
    <source>
        <dbReference type="ARBA" id="ARBA00022801"/>
    </source>
</evidence>
<dbReference type="PANTHER" id="PTHR31377">
    <property type="entry name" value="AGMATINE DEIMINASE-RELATED"/>
    <property type="match status" value="1"/>
</dbReference>
<keyword evidence="3" id="KW-1185">Reference proteome</keyword>
<dbReference type="Gene3D" id="3.75.10.10">
    <property type="entry name" value="L-arginine/glycine Amidinotransferase, Chain A"/>
    <property type="match status" value="1"/>
</dbReference>
<comment type="caution">
    <text evidence="2">The sequence shown here is derived from an EMBL/GenBank/DDBJ whole genome shotgun (WGS) entry which is preliminary data.</text>
</comment>
<dbReference type="RefSeq" id="WP_037503768.1">
    <property type="nucleotide sequence ID" value="NZ_JJMU01000074.1"/>
</dbReference>
<dbReference type="AlphaFoldDB" id="A0A0B8SYK2"/>
<dbReference type="eggNOG" id="COG2957">
    <property type="taxonomic scope" value="Bacteria"/>
</dbReference>
<proteinExistence type="predicted"/>
<dbReference type="PATRIC" id="fig|1229276.3.peg.4052"/>
<name>A0A0B8SYK2_9SPHI</name>
<reference evidence="2 3" key="2">
    <citation type="journal article" date="2015" name="PLoS ONE">
        <title>Whole-Genome Optical Mapping and Finished Genome Sequence of Sphingobacterium deserti sp. nov., a New Species Isolated from the Western Desert of China.</title>
        <authorList>
            <person name="Teng C."/>
            <person name="Zhou Z."/>
            <person name="Molnar I."/>
            <person name="Li X."/>
            <person name="Tang R."/>
            <person name="Chen M."/>
            <person name="Wang L."/>
            <person name="Su S."/>
            <person name="Zhang W."/>
            <person name="Lin M."/>
        </authorList>
    </citation>
    <scope>NUCLEOTIDE SEQUENCE [LARGE SCALE GENOMIC DNA]</scope>
    <source>
        <strain evidence="3">ACCC05744</strain>
    </source>
</reference>
<dbReference type="GO" id="GO:0009446">
    <property type="term" value="P:putrescine biosynthetic process"/>
    <property type="evidence" value="ECO:0007669"/>
    <property type="project" value="InterPro"/>
</dbReference>
<sequence length="356" mass="40068">MSQLPDSSHDLFTNSPKKQGFYFPAEWATQEAMWLSWPHKEASWPGKLDSIFGPYSEFIKAVADGQKVRVNVVDEEMKQFALTHLQKVGAKLQHIEFYFNPTNDAWCRDHGPAFLLKTDGNEKAIVDWGYNAWGGKYPPYDLDDVVPTRIAKTFGLPLFTPDIVMEGGSVEFNGAGTVLTTTACLLNENRNPHLTKEQIETYLKEFYGQEQVLWLGDGIIGDDTDGHIDDITRFVSKDTVITAVEENPEDENYAILQENLQQLKRMRLLDGSALNIVEIPMPAAVIYDETRLPASYANFYIANEVVVVPTFNDPNDQRALDVIQSCFPTRKVIGINSVDIIWGLGSFHCLSQQEPA</sequence>
<evidence type="ECO:0000313" key="2">
    <source>
        <dbReference type="EMBL" id="KGE12262.1"/>
    </source>
</evidence>
<dbReference type="InterPro" id="IPR007466">
    <property type="entry name" value="Peptidyl-Arg-deiminase_porph"/>
</dbReference>
<dbReference type="OrthoDB" id="9808013at2"/>
<accession>A0A0B8SYK2</accession>
<dbReference type="Pfam" id="PF04371">
    <property type="entry name" value="PAD_porph"/>
    <property type="match status" value="1"/>
</dbReference>